<reference evidence="1 2" key="1">
    <citation type="journal article" date="2018" name="Sci. Rep.">
        <title>Genomic signatures of local adaptation to the degree of environmental predictability in rotifers.</title>
        <authorList>
            <person name="Franch-Gras L."/>
            <person name="Hahn C."/>
            <person name="Garcia-Roger E.M."/>
            <person name="Carmona M.J."/>
            <person name="Serra M."/>
            <person name="Gomez A."/>
        </authorList>
    </citation>
    <scope>NUCLEOTIDE SEQUENCE [LARGE SCALE GENOMIC DNA]</scope>
    <source>
        <strain evidence="1">HYR1</strain>
    </source>
</reference>
<keyword evidence="2" id="KW-1185">Reference proteome</keyword>
<evidence type="ECO:0000313" key="2">
    <source>
        <dbReference type="Proteomes" id="UP000276133"/>
    </source>
</evidence>
<name>A0A3M7P754_BRAPC</name>
<evidence type="ECO:0000313" key="1">
    <source>
        <dbReference type="EMBL" id="RMZ94799.1"/>
    </source>
</evidence>
<dbReference type="AlphaFoldDB" id="A0A3M7P754"/>
<proteinExistence type="predicted"/>
<dbReference type="EMBL" id="REGN01012797">
    <property type="protein sequence ID" value="RMZ94799.1"/>
    <property type="molecule type" value="Genomic_DNA"/>
</dbReference>
<organism evidence="1 2">
    <name type="scientific">Brachionus plicatilis</name>
    <name type="common">Marine rotifer</name>
    <name type="synonym">Brachionus muelleri</name>
    <dbReference type="NCBI Taxonomy" id="10195"/>
    <lineage>
        <taxon>Eukaryota</taxon>
        <taxon>Metazoa</taxon>
        <taxon>Spiralia</taxon>
        <taxon>Gnathifera</taxon>
        <taxon>Rotifera</taxon>
        <taxon>Eurotatoria</taxon>
        <taxon>Monogononta</taxon>
        <taxon>Pseudotrocha</taxon>
        <taxon>Ploima</taxon>
        <taxon>Brachionidae</taxon>
        <taxon>Brachionus</taxon>
    </lineage>
</organism>
<feature type="non-terminal residue" evidence="1">
    <location>
        <position position="122"/>
    </location>
</feature>
<accession>A0A3M7P754</accession>
<dbReference type="Proteomes" id="UP000276133">
    <property type="component" value="Unassembled WGS sequence"/>
</dbReference>
<protein>
    <submittedName>
        <fullName evidence="1">Uncharacterized protein</fullName>
    </submittedName>
</protein>
<comment type="caution">
    <text evidence="1">The sequence shown here is derived from an EMBL/GenBank/DDBJ whole genome shotgun (WGS) entry which is preliminary data.</text>
</comment>
<sequence length="122" mass="14414">MTRLNLKKVKPTKKELFLKQILYLHKKRKYDAKKIKRVLNLSYAKNILPSIGYIQKLISNSKKKKVETKNSRSISKELVDYIRNRTIEKKGLESSTKLSKIIENEFGKKISASVIRKYRFKL</sequence>
<gene>
    <name evidence="1" type="ORF">BpHYR1_019803</name>
</gene>